<evidence type="ECO:0000313" key="1">
    <source>
        <dbReference type="EMBL" id="GBP91326.1"/>
    </source>
</evidence>
<keyword evidence="2" id="KW-1185">Reference proteome</keyword>
<protein>
    <submittedName>
        <fullName evidence="1">Uncharacterized protein</fullName>
    </submittedName>
</protein>
<dbReference type="Proteomes" id="UP000299102">
    <property type="component" value="Unassembled WGS sequence"/>
</dbReference>
<organism evidence="1 2">
    <name type="scientific">Eumeta variegata</name>
    <name type="common">Bagworm moth</name>
    <name type="synonym">Eumeta japonica</name>
    <dbReference type="NCBI Taxonomy" id="151549"/>
    <lineage>
        <taxon>Eukaryota</taxon>
        <taxon>Metazoa</taxon>
        <taxon>Ecdysozoa</taxon>
        <taxon>Arthropoda</taxon>
        <taxon>Hexapoda</taxon>
        <taxon>Insecta</taxon>
        <taxon>Pterygota</taxon>
        <taxon>Neoptera</taxon>
        <taxon>Endopterygota</taxon>
        <taxon>Lepidoptera</taxon>
        <taxon>Glossata</taxon>
        <taxon>Ditrysia</taxon>
        <taxon>Tineoidea</taxon>
        <taxon>Psychidae</taxon>
        <taxon>Oiketicinae</taxon>
        <taxon>Eumeta</taxon>
    </lineage>
</organism>
<proteinExistence type="predicted"/>
<comment type="caution">
    <text evidence="1">The sequence shown here is derived from an EMBL/GenBank/DDBJ whole genome shotgun (WGS) entry which is preliminary data.</text>
</comment>
<sequence length="156" mass="18401">MSNRLCSNGEDRLRRSRDMAYQTILERRYCVSHISERYSDPLDLLQDLARSVRLVRTPQGGRHFNSLGIAVQGKILQHSSARSGRQIKYKNSKNVLHFAMVKIREDRSRDTAIKHFLRTYCVSHISERYVSSWHLLQDFRLLTSYRTPQSRRSSFQ</sequence>
<gene>
    <name evidence="1" type="ORF">EVAR_57743_1</name>
</gene>
<name>A0A4C1ZS55_EUMVA</name>
<dbReference type="AlphaFoldDB" id="A0A4C1ZS55"/>
<dbReference type="EMBL" id="BGZK01002161">
    <property type="protein sequence ID" value="GBP91326.1"/>
    <property type="molecule type" value="Genomic_DNA"/>
</dbReference>
<reference evidence="1 2" key="1">
    <citation type="journal article" date="2019" name="Commun. Biol.">
        <title>The bagworm genome reveals a unique fibroin gene that provides high tensile strength.</title>
        <authorList>
            <person name="Kono N."/>
            <person name="Nakamura H."/>
            <person name="Ohtoshi R."/>
            <person name="Tomita M."/>
            <person name="Numata K."/>
            <person name="Arakawa K."/>
        </authorList>
    </citation>
    <scope>NUCLEOTIDE SEQUENCE [LARGE SCALE GENOMIC DNA]</scope>
</reference>
<evidence type="ECO:0000313" key="2">
    <source>
        <dbReference type="Proteomes" id="UP000299102"/>
    </source>
</evidence>
<accession>A0A4C1ZS55</accession>